<evidence type="ECO:0000256" key="9">
    <source>
        <dbReference type="SAM" id="Phobius"/>
    </source>
</evidence>
<feature type="region of interest" description="Disordered" evidence="8">
    <location>
        <begin position="344"/>
        <end position="375"/>
    </location>
</feature>
<dbReference type="EMBL" id="VLTM01000236">
    <property type="protein sequence ID" value="KAA0145715.1"/>
    <property type="molecule type" value="Genomic_DNA"/>
</dbReference>
<accession>A0A5A8BZ33</accession>
<dbReference type="AlphaFoldDB" id="A0A5A8BZ33"/>
<feature type="transmembrane region" description="Helical" evidence="9">
    <location>
        <begin position="102"/>
        <end position="129"/>
    </location>
</feature>
<evidence type="ECO:0000313" key="11">
    <source>
        <dbReference type="EMBL" id="KAA0145715.1"/>
    </source>
</evidence>
<sequence length="675" mass="67012">MAATRSSSSASVVISTPSQAVSPKGDTDASKGGVARASFNFINSIIGAGVISLPFAFREAGFVAGVILLFVMAALTYYSVTLLVNLGVAARVLNYEMLARAALGRCGFVSVLIFQFLFAYGAMVAYLIITSDTLTVVIAHWAGLSEISFGLRAGVILAAATGIVLPLSCVRNMASLGWSSLASLVAVAWILVFTVLRAFTGGSDGAAGSTSHGAAAGEDWFTWLDPDRFWGAVSIVAFAFVCHHSSMLVYNSLENPTRSRWETTTRISVGTAALCSLVLATAGFASFGPDVKANLLNSFSSTDEMANATRVLFAATMVLTFPLEMYVTRHCLFVLMAGAGADADSAAAEGGPRPDSESHPLSAAPPPPAHDQALHGHQALASGAIDALSPASAVHAAPATPAASETTSLTVSAASPSGGSATGVPPAAAGAAGSPGSPRDPASDSAVAIDAASLPWWKHAALTMGLWVSCVAIAVAVEDLGIVVELTGGVSAVVIGFLVPGLIHLRAVVPTLFAWAPACCRGRLGAQGPLPGAGSSDGALADPGRGASTAYGLVAGDALAAGAGGAAGGGTAHSEVEVELAPSGTAGGSATGGASDKSAQEATGAALSSDAMAAPPPGASGPHTPAVDRTWAALWCEIAPTIVLLVFGVVALVTSTATALSNAASGGSGGGGAEV</sequence>
<evidence type="ECO:0000259" key="10">
    <source>
        <dbReference type="Pfam" id="PF01490"/>
    </source>
</evidence>
<feature type="transmembrane region" description="Helical" evidence="9">
    <location>
        <begin position="265"/>
        <end position="288"/>
    </location>
</feature>
<dbReference type="Proteomes" id="UP000325113">
    <property type="component" value="Unassembled WGS sequence"/>
</dbReference>
<feature type="domain" description="Amino acid transporter transmembrane" evidence="10">
    <location>
        <begin position="31"/>
        <end position="520"/>
    </location>
</feature>
<dbReference type="GO" id="GO:0016020">
    <property type="term" value="C:membrane"/>
    <property type="evidence" value="ECO:0007669"/>
    <property type="project" value="UniProtKB-SubCell"/>
</dbReference>
<evidence type="ECO:0000256" key="3">
    <source>
        <dbReference type="ARBA" id="ARBA00022448"/>
    </source>
</evidence>
<protein>
    <recommendedName>
        <fullName evidence="10">Amino acid transporter transmembrane domain-containing protein</fullName>
    </recommendedName>
</protein>
<feature type="transmembrane region" description="Helical" evidence="9">
    <location>
        <begin position="229"/>
        <end position="253"/>
    </location>
</feature>
<feature type="transmembrane region" description="Helical" evidence="9">
    <location>
        <begin position="483"/>
        <end position="503"/>
    </location>
</feature>
<evidence type="ECO:0000256" key="1">
    <source>
        <dbReference type="ARBA" id="ARBA00004141"/>
    </source>
</evidence>
<evidence type="ECO:0000313" key="12">
    <source>
        <dbReference type="Proteomes" id="UP000325113"/>
    </source>
</evidence>
<gene>
    <name evidence="11" type="ORF">FNF31_07981</name>
</gene>
<dbReference type="PANTHER" id="PTHR22950:SF458">
    <property type="entry name" value="SODIUM-COUPLED NEUTRAL AMINO ACID TRANSPORTER 11-RELATED"/>
    <property type="match status" value="1"/>
</dbReference>
<dbReference type="Pfam" id="PF01490">
    <property type="entry name" value="Aa_trans"/>
    <property type="match status" value="1"/>
</dbReference>
<feature type="compositionally biased region" description="Low complexity" evidence="8">
    <location>
        <begin position="1"/>
        <end position="18"/>
    </location>
</feature>
<evidence type="ECO:0000256" key="2">
    <source>
        <dbReference type="ARBA" id="ARBA00008066"/>
    </source>
</evidence>
<evidence type="ECO:0000256" key="8">
    <source>
        <dbReference type="SAM" id="MobiDB-lite"/>
    </source>
</evidence>
<feature type="transmembrane region" description="Helical" evidence="9">
    <location>
        <begin position="39"/>
        <end position="57"/>
    </location>
</feature>
<evidence type="ECO:0000256" key="5">
    <source>
        <dbReference type="ARBA" id="ARBA00022970"/>
    </source>
</evidence>
<comment type="subcellular location">
    <subcellularLocation>
        <location evidence="1">Membrane</location>
        <topology evidence="1">Multi-pass membrane protein</topology>
    </subcellularLocation>
</comment>
<keyword evidence="6 9" id="KW-1133">Transmembrane helix</keyword>
<keyword evidence="7 9" id="KW-0472">Membrane</keyword>
<feature type="transmembrane region" description="Helical" evidence="9">
    <location>
        <begin position="460"/>
        <end position="477"/>
    </location>
</feature>
<organism evidence="11 12">
    <name type="scientific">Cafeteria roenbergensis</name>
    <name type="common">Marine flagellate</name>
    <dbReference type="NCBI Taxonomy" id="33653"/>
    <lineage>
        <taxon>Eukaryota</taxon>
        <taxon>Sar</taxon>
        <taxon>Stramenopiles</taxon>
        <taxon>Bigyra</taxon>
        <taxon>Opalozoa</taxon>
        <taxon>Bicosoecida</taxon>
        <taxon>Cafeteriaceae</taxon>
        <taxon>Cafeteria</taxon>
    </lineage>
</organism>
<feature type="region of interest" description="Disordered" evidence="8">
    <location>
        <begin position="407"/>
        <end position="444"/>
    </location>
</feature>
<dbReference type="GO" id="GO:0015179">
    <property type="term" value="F:L-amino acid transmembrane transporter activity"/>
    <property type="evidence" value="ECO:0007669"/>
    <property type="project" value="TreeGrafter"/>
</dbReference>
<feature type="region of interest" description="Disordered" evidence="8">
    <location>
        <begin position="582"/>
        <end position="624"/>
    </location>
</feature>
<evidence type="ECO:0000256" key="7">
    <source>
        <dbReference type="ARBA" id="ARBA00023136"/>
    </source>
</evidence>
<reference evidence="11 12" key="1">
    <citation type="submission" date="2019-07" db="EMBL/GenBank/DDBJ databases">
        <title>Genomes of Cafeteria roenbergensis.</title>
        <authorList>
            <person name="Fischer M.G."/>
            <person name="Hackl T."/>
            <person name="Roman M."/>
        </authorList>
    </citation>
    <scope>NUCLEOTIDE SEQUENCE [LARGE SCALE GENOMIC DNA]</scope>
    <source>
        <strain evidence="11 12">Cflag</strain>
    </source>
</reference>
<keyword evidence="4 9" id="KW-0812">Transmembrane</keyword>
<name>A0A5A8BZ33_CAFRO</name>
<feature type="transmembrane region" description="Helical" evidence="9">
    <location>
        <begin position="632"/>
        <end position="653"/>
    </location>
</feature>
<feature type="transmembrane region" description="Helical" evidence="9">
    <location>
        <begin position="63"/>
        <end position="90"/>
    </location>
</feature>
<comment type="caution">
    <text evidence="11">The sequence shown here is derived from an EMBL/GenBank/DDBJ whole genome shotgun (WGS) entry which is preliminary data.</text>
</comment>
<evidence type="ECO:0000256" key="6">
    <source>
        <dbReference type="ARBA" id="ARBA00022989"/>
    </source>
</evidence>
<evidence type="ECO:0000256" key="4">
    <source>
        <dbReference type="ARBA" id="ARBA00022692"/>
    </source>
</evidence>
<dbReference type="InterPro" id="IPR013057">
    <property type="entry name" value="AA_transpt_TM"/>
</dbReference>
<proteinExistence type="inferred from homology"/>
<feature type="transmembrane region" description="Helical" evidence="9">
    <location>
        <begin position="181"/>
        <end position="199"/>
    </location>
</feature>
<feature type="transmembrane region" description="Helical" evidence="9">
    <location>
        <begin position="149"/>
        <end position="169"/>
    </location>
</feature>
<dbReference type="PANTHER" id="PTHR22950">
    <property type="entry name" value="AMINO ACID TRANSPORTER"/>
    <property type="match status" value="1"/>
</dbReference>
<keyword evidence="3" id="KW-0813">Transport</keyword>
<feature type="transmembrane region" description="Helical" evidence="9">
    <location>
        <begin position="308"/>
        <end position="327"/>
    </location>
</feature>
<keyword evidence="5" id="KW-0029">Amino-acid transport</keyword>
<comment type="similarity">
    <text evidence="2">Belongs to the amino acid/polyamine transporter 2 family.</text>
</comment>
<feature type="region of interest" description="Disordered" evidence="8">
    <location>
        <begin position="1"/>
        <end position="29"/>
    </location>
</feature>